<protein>
    <submittedName>
        <fullName evidence="1">Uncharacterized protein</fullName>
    </submittedName>
</protein>
<accession>A0A1N6GQW5</accession>
<name>A0A1N6GQW5_9FLAO</name>
<gene>
    <name evidence="1" type="ORF">SAMN05444409_1993</name>
</gene>
<dbReference type="AlphaFoldDB" id="A0A1N6GQW5"/>
<keyword evidence="2" id="KW-1185">Reference proteome</keyword>
<evidence type="ECO:0000313" key="1">
    <source>
        <dbReference type="EMBL" id="SIO09877.1"/>
    </source>
</evidence>
<proteinExistence type="predicted"/>
<dbReference type="Proteomes" id="UP000185207">
    <property type="component" value="Unassembled WGS sequence"/>
</dbReference>
<reference evidence="2" key="1">
    <citation type="submission" date="2016-11" db="EMBL/GenBank/DDBJ databases">
        <authorList>
            <person name="Varghese N."/>
            <person name="Submissions S."/>
        </authorList>
    </citation>
    <scope>NUCLEOTIDE SEQUENCE [LARGE SCALE GENOMIC DNA]</scope>
    <source>
        <strain evidence="2">DSM 27623</strain>
    </source>
</reference>
<dbReference type="RefSeq" id="WP_074235105.1">
    <property type="nucleotide sequence ID" value="NZ_FSRK01000001.1"/>
</dbReference>
<sequence>MEEIKLNEEIISGENCVFKIAVKKTNYFEIKFGYDSNINSKSYYYFIENIKLSPLGDYKYLLIGSNITENQYYKSFGISNIGELLNYRQPRFDIELIINVPFFKKGHYLHIRNICKYNPNENSKASIHFYDGFGNNKEIIKDLELISNELTSFQVNW</sequence>
<organism evidence="1 2">
    <name type="scientific">Epilithonimonas zeae</name>
    <dbReference type="NCBI Taxonomy" id="1416779"/>
    <lineage>
        <taxon>Bacteria</taxon>
        <taxon>Pseudomonadati</taxon>
        <taxon>Bacteroidota</taxon>
        <taxon>Flavobacteriia</taxon>
        <taxon>Flavobacteriales</taxon>
        <taxon>Weeksellaceae</taxon>
        <taxon>Chryseobacterium group</taxon>
        <taxon>Epilithonimonas</taxon>
    </lineage>
</organism>
<dbReference type="EMBL" id="FSRK01000001">
    <property type="protein sequence ID" value="SIO09877.1"/>
    <property type="molecule type" value="Genomic_DNA"/>
</dbReference>
<dbReference type="STRING" id="1416779.SAMN05444409_1993"/>
<evidence type="ECO:0000313" key="2">
    <source>
        <dbReference type="Proteomes" id="UP000185207"/>
    </source>
</evidence>